<feature type="domain" description="Ycf2 N-terminal" evidence="2">
    <location>
        <begin position="7"/>
        <end position="128"/>
    </location>
</feature>
<keyword evidence="1" id="KW-0472">Membrane</keyword>
<dbReference type="Proteomes" id="UP000004994">
    <property type="component" value="Chromosome 12"/>
</dbReference>
<keyword evidence="1" id="KW-1133">Transmembrane helix</keyword>
<name>A0A3Q7J7Q1_SOLLC</name>
<dbReference type="Pfam" id="PF05695">
    <property type="entry name" value="Ycf2"/>
    <property type="match status" value="1"/>
</dbReference>
<evidence type="ECO:0000313" key="4">
    <source>
        <dbReference type="Proteomes" id="UP000004994"/>
    </source>
</evidence>
<evidence type="ECO:0000259" key="2">
    <source>
        <dbReference type="Pfam" id="PF05695"/>
    </source>
</evidence>
<dbReference type="AlphaFoldDB" id="A0A3Q7J7Q1"/>
<accession>A0A3Q7J7Q1</accession>
<keyword evidence="4" id="KW-1185">Reference proteome</keyword>
<protein>
    <recommendedName>
        <fullName evidence="2">Ycf2 N-terminal domain-containing protein</fullName>
    </recommendedName>
</protein>
<evidence type="ECO:0000313" key="3">
    <source>
        <dbReference type="EnsemblPlants" id="Solyc12g036000.1.1.1"/>
    </source>
</evidence>
<feature type="transmembrane region" description="Helical" evidence="1">
    <location>
        <begin position="46"/>
        <end position="63"/>
    </location>
</feature>
<dbReference type="InterPro" id="IPR056777">
    <property type="entry name" value="Ycf2_N"/>
</dbReference>
<organism evidence="3">
    <name type="scientific">Solanum lycopersicum</name>
    <name type="common">Tomato</name>
    <name type="synonym">Lycopersicon esculentum</name>
    <dbReference type="NCBI Taxonomy" id="4081"/>
    <lineage>
        <taxon>Eukaryota</taxon>
        <taxon>Viridiplantae</taxon>
        <taxon>Streptophyta</taxon>
        <taxon>Embryophyta</taxon>
        <taxon>Tracheophyta</taxon>
        <taxon>Spermatophyta</taxon>
        <taxon>Magnoliopsida</taxon>
        <taxon>eudicotyledons</taxon>
        <taxon>Gunneridae</taxon>
        <taxon>Pentapetalae</taxon>
        <taxon>asterids</taxon>
        <taxon>lamiids</taxon>
        <taxon>Solanales</taxon>
        <taxon>Solanaceae</taxon>
        <taxon>Solanoideae</taxon>
        <taxon>Solaneae</taxon>
        <taxon>Solanum</taxon>
        <taxon>Solanum subgen. Lycopersicon</taxon>
    </lineage>
</organism>
<dbReference type="PaxDb" id="4081-Solyc12g036000.1.1"/>
<reference evidence="3" key="1">
    <citation type="journal article" date="2012" name="Nature">
        <title>The tomato genome sequence provides insights into fleshy fruit evolution.</title>
        <authorList>
            <consortium name="Tomato Genome Consortium"/>
        </authorList>
    </citation>
    <scope>NUCLEOTIDE SEQUENCE [LARGE SCALE GENOMIC DNA]</scope>
    <source>
        <strain evidence="3">cv. Heinz 1706</strain>
    </source>
</reference>
<reference evidence="3" key="2">
    <citation type="submission" date="2019-01" db="UniProtKB">
        <authorList>
            <consortium name="EnsemblPlants"/>
        </authorList>
    </citation>
    <scope>IDENTIFICATION</scope>
    <source>
        <strain evidence="3">cv. Heinz 1706</strain>
    </source>
</reference>
<keyword evidence="1" id="KW-0812">Transmembrane</keyword>
<sequence>MDLIQFSGILHSHFFHQERFLKLFNPRIWCILLSRNSQGLTSNRCFMIKGVILFIVSVLIYSINNQYMVKRKNLYLIGLFTIPMNSIGSRNDILEESVGSSNINRLIVSLLYIPKRKKISGSCFLNAK</sequence>
<proteinExistence type="predicted"/>
<evidence type="ECO:0000256" key="1">
    <source>
        <dbReference type="SAM" id="Phobius"/>
    </source>
</evidence>
<dbReference type="EnsemblPlants" id="Solyc12g036000.1.1">
    <property type="protein sequence ID" value="Solyc12g036000.1.1.1"/>
    <property type="gene ID" value="Solyc12g036000.1"/>
</dbReference>
<dbReference type="InParanoid" id="A0A3Q7J7Q1"/>
<dbReference type="Gramene" id="Solyc12g036000.1.1">
    <property type="protein sequence ID" value="Solyc12g036000.1.1.1"/>
    <property type="gene ID" value="Solyc12g036000.1"/>
</dbReference>